<dbReference type="InterPro" id="IPR036388">
    <property type="entry name" value="WH-like_DNA-bd_sf"/>
</dbReference>
<dbReference type="Gene3D" id="1.10.10.10">
    <property type="entry name" value="Winged helix-like DNA-binding domain superfamily/Winged helix DNA-binding domain"/>
    <property type="match status" value="1"/>
</dbReference>
<proteinExistence type="predicted"/>
<evidence type="ECO:0000256" key="1">
    <source>
        <dbReference type="SAM" id="MobiDB-lite"/>
    </source>
</evidence>
<gene>
    <name evidence="3" type="ORF">SAMN02745857_02224</name>
    <name evidence="4" type="ORF">SAMN02745857_04228</name>
</gene>
<feature type="region of interest" description="Disordered" evidence="1">
    <location>
        <begin position="57"/>
        <end position="80"/>
    </location>
</feature>
<organism evidence="4 5">
    <name type="scientific">Andreprevotia lacus DSM 23236</name>
    <dbReference type="NCBI Taxonomy" id="1121001"/>
    <lineage>
        <taxon>Bacteria</taxon>
        <taxon>Pseudomonadati</taxon>
        <taxon>Pseudomonadota</taxon>
        <taxon>Betaproteobacteria</taxon>
        <taxon>Neisseriales</taxon>
        <taxon>Chitinibacteraceae</taxon>
        <taxon>Andreprevotia</taxon>
    </lineage>
</organism>
<evidence type="ECO:0000259" key="2">
    <source>
        <dbReference type="Pfam" id="PF13011"/>
    </source>
</evidence>
<dbReference type="RefSeq" id="WP_139798784.1">
    <property type="nucleotide sequence ID" value="NZ_FWXD01000012.1"/>
</dbReference>
<keyword evidence="5" id="KW-1185">Reference proteome</keyword>
<feature type="compositionally biased region" description="Polar residues" evidence="1">
    <location>
        <begin position="69"/>
        <end position="80"/>
    </location>
</feature>
<dbReference type="EMBL" id="FWXD01000049">
    <property type="protein sequence ID" value="SMC29886.1"/>
    <property type="molecule type" value="Genomic_DNA"/>
</dbReference>
<dbReference type="InterPro" id="IPR024967">
    <property type="entry name" value="DNA-bd_IS481-type"/>
</dbReference>
<dbReference type="InterPro" id="IPR010921">
    <property type="entry name" value="Trp_repressor/repl_initiator"/>
</dbReference>
<dbReference type="Pfam" id="PF13011">
    <property type="entry name" value="LZ_Tnp_IS481"/>
    <property type="match status" value="1"/>
</dbReference>
<name>A0A1W1Y153_9NEIS</name>
<reference evidence="4 5" key="1">
    <citation type="submission" date="2017-04" db="EMBL/GenBank/DDBJ databases">
        <authorList>
            <person name="Afonso C.L."/>
            <person name="Miller P.J."/>
            <person name="Scott M.A."/>
            <person name="Spackman E."/>
            <person name="Goraichik I."/>
            <person name="Dimitrov K.M."/>
            <person name="Suarez D.L."/>
            <person name="Swayne D.E."/>
        </authorList>
    </citation>
    <scope>NUCLEOTIDE SEQUENCE [LARGE SCALE GENOMIC DNA]</scope>
    <source>
        <strain evidence="4 5">DSM 23236</strain>
    </source>
</reference>
<evidence type="ECO:0000313" key="5">
    <source>
        <dbReference type="Proteomes" id="UP000192761"/>
    </source>
</evidence>
<dbReference type="EMBL" id="FWXD01000012">
    <property type="protein sequence ID" value="SMC25636.1"/>
    <property type="molecule type" value="Genomic_DNA"/>
</dbReference>
<feature type="non-terminal residue" evidence="4">
    <location>
        <position position="80"/>
    </location>
</feature>
<dbReference type="GO" id="GO:0043565">
    <property type="term" value="F:sequence-specific DNA binding"/>
    <property type="evidence" value="ECO:0007669"/>
    <property type="project" value="InterPro"/>
</dbReference>
<evidence type="ECO:0000313" key="4">
    <source>
        <dbReference type="EMBL" id="SMC29886.1"/>
    </source>
</evidence>
<accession>A0A1W1Y153</accession>
<dbReference type="OrthoDB" id="5414302at2"/>
<dbReference type="SUPFAM" id="SSF48295">
    <property type="entry name" value="TrpR-like"/>
    <property type="match status" value="1"/>
</dbReference>
<dbReference type="STRING" id="1121001.SAMN02745857_02224"/>
<sequence>MNTHKNARLTYLRRLEMVQDITQRRHTAEQAGATHGVSAVTARKWLARYLAGGAPALLDKSSRPARSPRTISPETAQTIV</sequence>
<dbReference type="AlphaFoldDB" id="A0A1W1Y153"/>
<evidence type="ECO:0000313" key="3">
    <source>
        <dbReference type="EMBL" id="SMC25636.1"/>
    </source>
</evidence>
<dbReference type="Proteomes" id="UP000192761">
    <property type="component" value="Unassembled WGS sequence"/>
</dbReference>
<protein>
    <submittedName>
        <fullName evidence="4">Leucine-zipper of insertion element IS481</fullName>
    </submittedName>
</protein>
<feature type="domain" description="DNA-binding" evidence="2">
    <location>
        <begin position="1"/>
        <end position="76"/>
    </location>
</feature>